<evidence type="ECO:0000256" key="1">
    <source>
        <dbReference type="SAM" id="MobiDB-lite"/>
    </source>
</evidence>
<sequence length="83" mass="9497">MKKSMNPLECSLPALRRTLLRRARMKRPRRRRLPPAQAVGGRRRGTPHPGFSTDLNSYCRLLRRCSSWNAYLKASFCTASAPP</sequence>
<protein>
    <submittedName>
        <fullName evidence="2">Uncharacterized protein</fullName>
    </submittedName>
</protein>
<reference evidence="2 3" key="1">
    <citation type="journal article" date="2019" name="Commun. Biol.">
        <title>The bagworm genome reveals a unique fibroin gene that provides high tensile strength.</title>
        <authorList>
            <person name="Kono N."/>
            <person name="Nakamura H."/>
            <person name="Ohtoshi R."/>
            <person name="Tomita M."/>
            <person name="Numata K."/>
            <person name="Arakawa K."/>
        </authorList>
    </citation>
    <scope>NUCLEOTIDE SEQUENCE [LARGE SCALE GENOMIC DNA]</scope>
</reference>
<evidence type="ECO:0000313" key="2">
    <source>
        <dbReference type="EMBL" id="GBP40200.1"/>
    </source>
</evidence>
<evidence type="ECO:0000313" key="3">
    <source>
        <dbReference type="Proteomes" id="UP000299102"/>
    </source>
</evidence>
<name>A0A4C1VNU0_EUMVA</name>
<organism evidence="2 3">
    <name type="scientific">Eumeta variegata</name>
    <name type="common">Bagworm moth</name>
    <name type="synonym">Eumeta japonica</name>
    <dbReference type="NCBI Taxonomy" id="151549"/>
    <lineage>
        <taxon>Eukaryota</taxon>
        <taxon>Metazoa</taxon>
        <taxon>Ecdysozoa</taxon>
        <taxon>Arthropoda</taxon>
        <taxon>Hexapoda</taxon>
        <taxon>Insecta</taxon>
        <taxon>Pterygota</taxon>
        <taxon>Neoptera</taxon>
        <taxon>Endopterygota</taxon>
        <taxon>Lepidoptera</taxon>
        <taxon>Glossata</taxon>
        <taxon>Ditrysia</taxon>
        <taxon>Tineoidea</taxon>
        <taxon>Psychidae</taxon>
        <taxon>Oiketicinae</taxon>
        <taxon>Eumeta</taxon>
    </lineage>
</organism>
<accession>A0A4C1VNU0</accession>
<feature type="region of interest" description="Disordered" evidence="1">
    <location>
        <begin position="24"/>
        <end position="49"/>
    </location>
</feature>
<gene>
    <name evidence="2" type="ORF">EVAR_37601_1</name>
</gene>
<keyword evidence="3" id="KW-1185">Reference proteome</keyword>
<dbReference type="Proteomes" id="UP000299102">
    <property type="component" value="Unassembled WGS sequence"/>
</dbReference>
<dbReference type="AlphaFoldDB" id="A0A4C1VNU0"/>
<comment type="caution">
    <text evidence="2">The sequence shown here is derived from an EMBL/GenBank/DDBJ whole genome shotgun (WGS) entry which is preliminary data.</text>
</comment>
<proteinExistence type="predicted"/>
<dbReference type="EMBL" id="BGZK01000378">
    <property type="protein sequence ID" value="GBP40200.1"/>
    <property type="molecule type" value="Genomic_DNA"/>
</dbReference>
<feature type="compositionally biased region" description="Basic residues" evidence="1">
    <location>
        <begin position="24"/>
        <end position="33"/>
    </location>
</feature>